<name>E4XN97_OIKDI</name>
<evidence type="ECO:0000256" key="10">
    <source>
        <dbReference type="PROSITE-ProRule" id="PRU01393"/>
    </source>
</evidence>
<dbReference type="InParanoid" id="E4XN97"/>
<dbReference type="InterPro" id="IPR041507">
    <property type="entry name" value="UCH_C"/>
</dbReference>
<proteinExistence type="inferred from homology"/>
<sequence length="315" mass="35981">MDAGEWCLLESDPGVFSALIREFGCSGAQVDEIWSLDAENFEPLGEVFGLIFLFKWDGKKETASKGKVVSDMEHENLFWAQQVINNACGTQALISILLNIEGNKIKLGEELENFQNFTIGIDGESKGFALSNAEGIRKVHNSFSKQQLFELEEPKNQEKELPYHFVSFVPVNGRLWEIDGLQKGPIDHGEISCSNWIDAARPVLQTRMAQYQEGEVHFNLMACCEDKLIRLEKKLEAETLDYPKTQIQMQIEAEKEKRLDWDKDNARRKHNFMPMVVELLKQMATKGTLVSQVEKAQERTKEAIERRKKLKGAKQ</sequence>
<evidence type="ECO:0000256" key="11">
    <source>
        <dbReference type="RuleBase" id="RU361215"/>
    </source>
</evidence>
<evidence type="ECO:0000256" key="3">
    <source>
        <dbReference type="ARBA" id="ARBA00022670"/>
    </source>
</evidence>
<feature type="region of interest" description="Disordered" evidence="12">
    <location>
        <begin position="295"/>
        <end position="315"/>
    </location>
</feature>
<dbReference type="InterPro" id="IPR017390">
    <property type="entry name" value="Ubiquitinyl_hydrolase_UCH37"/>
</dbReference>
<keyword evidence="6 7" id="KW-0788">Thiol protease</keyword>
<dbReference type="SUPFAM" id="SSF54001">
    <property type="entry name" value="Cysteine proteinases"/>
    <property type="match status" value="1"/>
</dbReference>
<dbReference type="OrthoDB" id="1924260at2759"/>
<feature type="site" description="Transition state stabilizer" evidence="10">
    <location>
        <position position="82"/>
    </location>
</feature>
<evidence type="ECO:0000256" key="5">
    <source>
        <dbReference type="ARBA" id="ARBA00022801"/>
    </source>
</evidence>
<dbReference type="EC" id="3.4.19.12" evidence="7 11"/>
<dbReference type="PIRSF" id="PIRSF038120">
    <property type="entry name" value="Ubiquitinyl_hydrolase_UCH37"/>
    <property type="match status" value="1"/>
</dbReference>
<feature type="active site" description="Nucleophile" evidence="8 10">
    <location>
        <position position="88"/>
    </location>
</feature>
<dbReference type="GO" id="GO:0016579">
    <property type="term" value="P:protein deubiquitination"/>
    <property type="evidence" value="ECO:0007669"/>
    <property type="project" value="InterPro"/>
</dbReference>
<evidence type="ECO:0000256" key="7">
    <source>
        <dbReference type="PIRNR" id="PIRNR038120"/>
    </source>
</evidence>
<dbReference type="GO" id="GO:0004843">
    <property type="term" value="F:cysteine-type deubiquitinase activity"/>
    <property type="evidence" value="ECO:0007669"/>
    <property type="project" value="UniProtKB-UniRule"/>
</dbReference>
<dbReference type="AlphaFoldDB" id="E4XN97"/>
<dbReference type="MEROPS" id="C12.005"/>
<feature type="domain" description="UCH catalytic" evidence="13">
    <location>
        <begin position="5"/>
        <end position="225"/>
    </location>
</feature>
<dbReference type="PROSITE" id="PS52048">
    <property type="entry name" value="UCH_DOMAIN"/>
    <property type="match status" value="1"/>
</dbReference>
<feature type="compositionally biased region" description="Basic residues" evidence="12">
    <location>
        <begin position="306"/>
        <end position="315"/>
    </location>
</feature>
<feature type="compositionally biased region" description="Basic and acidic residues" evidence="12">
    <location>
        <begin position="295"/>
        <end position="305"/>
    </location>
</feature>
<evidence type="ECO:0000259" key="13">
    <source>
        <dbReference type="PROSITE" id="PS52048"/>
    </source>
</evidence>
<evidence type="ECO:0000256" key="12">
    <source>
        <dbReference type="SAM" id="MobiDB-lite"/>
    </source>
</evidence>
<feature type="active site" description="Proton donor" evidence="8 10">
    <location>
        <position position="164"/>
    </location>
</feature>
<dbReference type="EMBL" id="FN653082">
    <property type="protein sequence ID" value="CBY11335.1"/>
    <property type="molecule type" value="Genomic_DNA"/>
</dbReference>
<dbReference type="Proteomes" id="UP000001307">
    <property type="component" value="Unassembled WGS sequence"/>
</dbReference>
<dbReference type="PANTHER" id="PTHR10589">
    <property type="entry name" value="UBIQUITIN CARBOXYL-TERMINAL HYDROLASE"/>
    <property type="match status" value="1"/>
</dbReference>
<evidence type="ECO:0000256" key="6">
    <source>
        <dbReference type="ARBA" id="ARBA00022807"/>
    </source>
</evidence>
<dbReference type="PANTHER" id="PTHR10589:SF16">
    <property type="entry name" value="UBIQUITIN CARBOXYL-TERMINAL HYDROLASE ISOZYME L5"/>
    <property type="match status" value="1"/>
</dbReference>
<keyword evidence="3 7" id="KW-0645">Protease</keyword>
<evidence type="ECO:0000256" key="1">
    <source>
        <dbReference type="ARBA" id="ARBA00000707"/>
    </source>
</evidence>
<reference evidence="14" key="1">
    <citation type="journal article" date="2010" name="Science">
        <title>Plasticity of animal genome architecture unmasked by rapid evolution of a pelagic tunicate.</title>
        <authorList>
            <person name="Denoeud F."/>
            <person name="Henriet S."/>
            <person name="Mungpakdee S."/>
            <person name="Aury J.M."/>
            <person name="Da Silva C."/>
            <person name="Brinkmann H."/>
            <person name="Mikhaleva J."/>
            <person name="Olsen L.C."/>
            <person name="Jubin C."/>
            <person name="Canestro C."/>
            <person name="Bouquet J.M."/>
            <person name="Danks G."/>
            <person name="Poulain J."/>
            <person name="Campsteijn C."/>
            <person name="Adamski M."/>
            <person name="Cross I."/>
            <person name="Yadetie F."/>
            <person name="Muffato M."/>
            <person name="Louis A."/>
            <person name="Butcher S."/>
            <person name="Tsagkogeorga G."/>
            <person name="Konrad A."/>
            <person name="Singh S."/>
            <person name="Jensen M.F."/>
            <person name="Cong E.H."/>
            <person name="Eikeseth-Otteraa H."/>
            <person name="Noel B."/>
            <person name="Anthouard V."/>
            <person name="Porcel B.M."/>
            <person name="Kachouri-Lafond R."/>
            <person name="Nishino A."/>
            <person name="Ugolini M."/>
            <person name="Chourrout P."/>
            <person name="Nishida H."/>
            <person name="Aasland R."/>
            <person name="Huzurbazar S."/>
            <person name="Westhof E."/>
            <person name="Delsuc F."/>
            <person name="Lehrach H."/>
            <person name="Reinhardt R."/>
            <person name="Weissenbach J."/>
            <person name="Roy S.W."/>
            <person name="Artiguenave F."/>
            <person name="Postlethwait J.H."/>
            <person name="Manak J.R."/>
            <person name="Thompson E.M."/>
            <person name="Jaillon O."/>
            <person name="Du Pasquier L."/>
            <person name="Boudinot P."/>
            <person name="Liberles D.A."/>
            <person name="Volff J.N."/>
            <person name="Philippe H."/>
            <person name="Lenhard B."/>
            <person name="Roest Crollius H."/>
            <person name="Wincker P."/>
            <person name="Chourrout D."/>
        </authorList>
    </citation>
    <scope>NUCLEOTIDE SEQUENCE [LARGE SCALE GENOMIC DNA]</scope>
</reference>
<dbReference type="GO" id="GO:0006511">
    <property type="term" value="P:ubiquitin-dependent protein catabolic process"/>
    <property type="evidence" value="ECO:0007669"/>
    <property type="project" value="UniProtKB-UniRule"/>
</dbReference>
<dbReference type="InterPro" id="IPR038765">
    <property type="entry name" value="Papain-like_cys_pep_sf"/>
</dbReference>
<dbReference type="PRINTS" id="PR00707">
    <property type="entry name" value="UBCTHYDRLASE"/>
</dbReference>
<evidence type="ECO:0000313" key="15">
    <source>
        <dbReference type="Proteomes" id="UP000001307"/>
    </source>
</evidence>
<keyword evidence="5 7" id="KW-0378">Hydrolase</keyword>
<comment type="catalytic activity">
    <reaction evidence="1 7 10 11">
        <text>Thiol-dependent hydrolysis of ester, thioester, amide, peptide and isopeptide bonds formed by the C-terminal Gly of ubiquitin (a 76-residue protein attached to proteins as an intracellular targeting signal).</text>
        <dbReference type="EC" id="3.4.19.12"/>
    </reaction>
</comment>
<dbReference type="CDD" id="cd09617">
    <property type="entry name" value="Peptidase_C12_UCH37_BAP1"/>
    <property type="match status" value="1"/>
</dbReference>
<dbReference type="FunFam" id="3.40.532.10:FF:000009">
    <property type="entry name" value="Ubiquitin carboxyl-terminal hydrolase"/>
    <property type="match status" value="1"/>
</dbReference>
<keyword evidence="15" id="KW-1185">Reference proteome</keyword>
<dbReference type="Gene3D" id="3.40.532.10">
    <property type="entry name" value="Peptidase C12, ubiquitin carboxyl-terminal hydrolase"/>
    <property type="match status" value="1"/>
</dbReference>
<dbReference type="FunCoup" id="E4XN97">
    <property type="interactions" value="809"/>
</dbReference>
<gene>
    <name evidence="14" type="ORF">GSOID_T00015652001</name>
</gene>
<evidence type="ECO:0000256" key="2">
    <source>
        <dbReference type="ARBA" id="ARBA00009326"/>
    </source>
</evidence>
<protein>
    <recommendedName>
        <fullName evidence="7 11">Ubiquitin carboxyl-terminal hydrolase</fullName>
        <ecNumber evidence="7 11">3.4.19.12</ecNumber>
    </recommendedName>
</protein>
<evidence type="ECO:0000313" key="14">
    <source>
        <dbReference type="EMBL" id="CBY11335.1"/>
    </source>
</evidence>
<organism evidence="14">
    <name type="scientific">Oikopleura dioica</name>
    <name type="common">Tunicate</name>
    <dbReference type="NCBI Taxonomy" id="34765"/>
    <lineage>
        <taxon>Eukaryota</taxon>
        <taxon>Metazoa</taxon>
        <taxon>Chordata</taxon>
        <taxon>Tunicata</taxon>
        <taxon>Appendicularia</taxon>
        <taxon>Copelata</taxon>
        <taxon>Oikopleuridae</taxon>
        <taxon>Oikopleura</taxon>
    </lineage>
</organism>
<dbReference type="Pfam" id="PF01088">
    <property type="entry name" value="Peptidase_C12"/>
    <property type="match status" value="1"/>
</dbReference>
<evidence type="ECO:0000256" key="9">
    <source>
        <dbReference type="PIRSR" id="PIRSR038120-2"/>
    </source>
</evidence>
<comment type="similarity">
    <text evidence="2 7 10 11">Belongs to the peptidase C12 family.</text>
</comment>
<keyword evidence="4 7" id="KW-0833">Ubl conjugation pathway</keyword>
<dbReference type="GO" id="GO:0005737">
    <property type="term" value="C:cytoplasm"/>
    <property type="evidence" value="ECO:0007669"/>
    <property type="project" value="TreeGrafter"/>
</dbReference>
<evidence type="ECO:0000256" key="8">
    <source>
        <dbReference type="PIRSR" id="PIRSR038120-1"/>
    </source>
</evidence>
<dbReference type="InterPro" id="IPR001578">
    <property type="entry name" value="Peptidase_C12_UCH"/>
</dbReference>
<dbReference type="InterPro" id="IPR036959">
    <property type="entry name" value="Peptidase_C12_UCH_sf"/>
</dbReference>
<evidence type="ECO:0000256" key="4">
    <source>
        <dbReference type="ARBA" id="ARBA00022786"/>
    </source>
</evidence>
<accession>E4XN97</accession>
<dbReference type="Pfam" id="PF18031">
    <property type="entry name" value="UCH_C"/>
    <property type="match status" value="1"/>
</dbReference>
<feature type="site" description="Important for enzyme activity" evidence="9 10">
    <location>
        <position position="179"/>
    </location>
</feature>
<dbReference type="PROSITE" id="PS52049">
    <property type="entry name" value="ULD"/>
    <property type="match status" value="1"/>
</dbReference>